<name>F7NG85_9FIRM</name>
<evidence type="ECO:0000313" key="1">
    <source>
        <dbReference type="EMBL" id="EGO65003.1"/>
    </source>
</evidence>
<reference evidence="1 2" key="1">
    <citation type="journal article" date="2011" name="EMBO J.">
        <title>Structural diversity of bacterial flagellar motors.</title>
        <authorList>
            <person name="Chen S."/>
            <person name="Beeby M."/>
            <person name="Murphy G.E."/>
            <person name="Leadbetter J.R."/>
            <person name="Hendrixson D.R."/>
            <person name="Briegel A."/>
            <person name="Li Z."/>
            <person name="Shi J."/>
            <person name="Tocheva E.I."/>
            <person name="Muller A."/>
            <person name="Dobro M.J."/>
            <person name="Jensen G.J."/>
        </authorList>
    </citation>
    <scope>NUCLEOTIDE SEQUENCE [LARGE SCALE GENOMIC DNA]</scope>
    <source>
        <strain evidence="1 2">DSM 6540</strain>
    </source>
</reference>
<dbReference type="Proteomes" id="UP000003240">
    <property type="component" value="Unassembled WGS sequence"/>
</dbReference>
<dbReference type="AlphaFoldDB" id="F7NG85"/>
<gene>
    <name evidence="1" type="ORF">ALO_05358</name>
</gene>
<accession>F7NG85</accession>
<dbReference type="RefSeq" id="WP_004093548.1">
    <property type="nucleotide sequence ID" value="NZ_AFGF01000040.1"/>
</dbReference>
<comment type="caution">
    <text evidence="1">The sequence shown here is derived from an EMBL/GenBank/DDBJ whole genome shotgun (WGS) entry which is preliminary data.</text>
</comment>
<dbReference type="OrthoDB" id="9803649at2"/>
<protein>
    <submittedName>
        <fullName evidence="1">Uncharacterized protein</fullName>
    </submittedName>
</protein>
<dbReference type="EMBL" id="AFGF01000040">
    <property type="protein sequence ID" value="EGO65003.1"/>
    <property type="molecule type" value="Genomic_DNA"/>
</dbReference>
<sequence length="76" mass="8285">MKEVSIEALTPGMTLGRSISSPDGKIVLSQGTVITEFWLTRIKQWNLGTVMVTEQTGQEEISEAELAHLLQQAGTV</sequence>
<dbReference type="STRING" id="1009370.ALO_05358"/>
<keyword evidence="2" id="KW-1185">Reference proteome</keyword>
<proteinExistence type="predicted"/>
<organism evidence="1 2">
    <name type="scientific">Acetonema longum DSM 6540</name>
    <dbReference type="NCBI Taxonomy" id="1009370"/>
    <lineage>
        <taxon>Bacteria</taxon>
        <taxon>Bacillati</taxon>
        <taxon>Bacillota</taxon>
        <taxon>Negativicutes</taxon>
        <taxon>Acetonemataceae</taxon>
        <taxon>Acetonema</taxon>
    </lineage>
</organism>
<evidence type="ECO:0000313" key="2">
    <source>
        <dbReference type="Proteomes" id="UP000003240"/>
    </source>
</evidence>